<reference evidence="1 2" key="1">
    <citation type="submission" date="2017-10" db="EMBL/GenBank/DDBJ databases">
        <title>Integration of genomic and chemical information greatly accelerates assignment of the full stereostructure of myelolactone, a potent inhibitor of myeloma from a marine-derived Micromonospora.</title>
        <authorList>
            <person name="Kim M.C."/>
            <person name="Machado H."/>
            <person name="Jensen P.R."/>
            <person name="Fenical W."/>
        </authorList>
    </citation>
    <scope>NUCLEOTIDE SEQUENCE [LARGE SCALE GENOMIC DNA]</scope>
    <source>
        <strain evidence="1 2">CNY-010</strain>
    </source>
</reference>
<proteinExistence type="predicted"/>
<gene>
    <name evidence="1" type="ORF">CSH63_22070</name>
</gene>
<evidence type="ECO:0000313" key="2">
    <source>
        <dbReference type="Proteomes" id="UP000267804"/>
    </source>
</evidence>
<dbReference type="Proteomes" id="UP000267804">
    <property type="component" value="Chromosome"/>
</dbReference>
<accession>A0A386WUF9</accession>
<organism evidence="1 2">
    <name type="scientific">Micromonospora tulbaghiae</name>
    <dbReference type="NCBI Taxonomy" id="479978"/>
    <lineage>
        <taxon>Bacteria</taxon>
        <taxon>Bacillati</taxon>
        <taxon>Actinomycetota</taxon>
        <taxon>Actinomycetes</taxon>
        <taxon>Micromonosporales</taxon>
        <taxon>Micromonosporaceae</taxon>
        <taxon>Micromonospora</taxon>
    </lineage>
</organism>
<name>A0A386WUF9_9ACTN</name>
<protein>
    <submittedName>
        <fullName evidence="1">Uncharacterized protein</fullName>
    </submittedName>
</protein>
<sequence length="94" mass="10254">MTPRIFGTAQRIGEPTDLDAVARALADTYEPADLAELAGIVACVRSAHEPGRPAARLLTQMEAAYRETATRRRAAGRAARFAARLARVRPRNPR</sequence>
<dbReference type="AlphaFoldDB" id="A0A386WUF9"/>
<evidence type="ECO:0000313" key="1">
    <source>
        <dbReference type="EMBL" id="AYF30084.1"/>
    </source>
</evidence>
<dbReference type="KEGG" id="mtua:CSH63_22070"/>
<dbReference type="EMBL" id="CP024087">
    <property type="protein sequence ID" value="AYF30084.1"/>
    <property type="molecule type" value="Genomic_DNA"/>
</dbReference>